<dbReference type="SUPFAM" id="SSF52540">
    <property type="entry name" value="P-loop containing nucleoside triphosphate hydrolases"/>
    <property type="match status" value="1"/>
</dbReference>
<gene>
    <name evidence="2" type="ORF">ACFOES_16700</name>
</gene>
<dbReference type="EC" id="2.7.7.7" evidence="2"/>
<keyword evidence="3" id="KW-1185">Reference proteome</keyword>
<proteinExistence type="predicted"/>
<protein>
    <submittedName>
        <fullName evidence="2">DNA polymerase III subunit delta</fullName>
        <ecNumber evidence="2">2.7.7.7</ecNumber>
    </submittedName>
</protein>
<dbReference type="RefSeq" id="WP_377834502.1">
    <property type="nucleotide sequence ID" value="NZ_JBHRSK010000015.1"/>
</dbReference>
<reference evidence="3" key="1">
    <citation type="journal article" date="2019" name="Int. J. Syst. Evol. Microbiol.">
        <title>The Global Catalogue of Microorganisms (GCM) 10K type strain sequencing project: providing services to taxonomists for standard genome sequencing and annotation.</title>
        <authorList>
            <consortium name="The Broad Institute Genomics Platform"/>
            <consortium name="The Broad Institute Genome Sequencing Center for Infectious Disease"/>
            <person name="Wu L."/>
            <person name="Ma J."/>
        </authorList>
    </citation>
    <scope>NUCLEOTIDE SEQUENCE [LARGE SCALE GENOMIC DNA]</scope>
    <source>
        <strain evidence="3">KCTC 62192</strain>
    </source>
</reference>
<keyword evidence="2" id="KW-0808">Transferase</keyword>
<dbReference type="PANTHER" id="PTHR11669:SF8">
    <property type="entry name" value="DNA POLYMERASE III SUBUNIT DELTA"/>
    <property type="match status" value="1"/>
</dbReference>
<accession>A0ABV7AKG1</accession>
<evidence type="ECO:0000313" key="2">
    <source>
        <dbReference type="EMBL" id="MFC2969740.1"/>
    </source>
</evidence>
<dbReference type="PANTHER" id="PTHR11669">
    <property type="entry name" value="REPLICATION FACTOR C / DNA POLYMERASE III GAMMA-TAU SUBUNIT"/>
    <property type="match status" value="1"/>
</dbReference>
<comment type="caution">
    <text evidence="2">The sequence shown here is derived from an EMBL/GenBank/DDBJ whole genome shotgun (WGS) entry which is preliminary data.</text>
</comment>
<name>A0ABV7AKG1_9RHOB</name>
<dbReference type="GO" id="GO:0003887">
    <property type="term" value="F:DNA-directed DNA polymerase activity"/>
    <property type="evidence" value="ECO:0007669"/>
    <property type="project" value="UniProtKB-EC"/>
</dbReference>
<feature type="domain" description="AAA+ ATPase" evidence="1">
    <location>
        <begin position="43"/>
        <end position="208"/>
    </location>
</feature>
<dbReference type="InterPro" id="IPR027417">
    <property type="entry name" value="P-loop_NTPase"/>
</dbReference>
<dbReference type="EMBL" id="JBHRSK010000015">
    <property type="protein sequence ID" value="MFC2969740.1"/>
    <property type="molecule type" value="Genomic_DNA"/>
</dbReference>
<dbReference type="InterPro" id="IPR050238">
    <property type="entry name" value="DNA_Rep/Repair_Clamp_Loader"/>
</dbReference>
<keyword evidence="2" id="KW-0548">Nucleotidyltransferase</keyword>
<dbReference type="SMART" id="SM00382">
    <property type="entry name" value="AAA"/>
    <property type="match status" value="1"/>
</dbReference>
<sequence>MSDETRPEPDRIEGAPHPRDTARLIGQDAAEAAFLNAYTTGRLHHGWLLTGPRGVGKATLAWRIARFLLAEPAEEQGGGLFGDAPPAPTSLDIAPENPIARRIAAGSEGRLFVLRRAWDADRKRLKTQITVDEVRKLKSFFGLSAADGGRRVVIVDPADEMNPSAANALLKVLEEPPARTTLLLVSHQPSGLLPTIRSRCRELRLGALGPAAMAEALAAAGTDPEGDPRALAELSTGSVGEAIRLAHMEGLKAYAGLVALFSGLPRLDRPRALALADSVAGRGAETRLDLTLDLIELFLARLARAGAIGAVPPEAAPGEAELLARLSPNPYAGRVWADLHQTLGARARHARAVNLDPAALVLDMVLKIDETAAPIAAR</sequence>
<dbReference type="NCBIfam" id="NF005677">
    <property type="entry name" value="PRK07471.1"/>
    <property type="match status" value="1"/>
</dbReference>
<dbReference type="Gene3D" id="3.40.50.300">
    <property type="entry name" value="P-loop containing nucleotide triphosphate hydrolases"/>
    <property type="match status" value="1"/>
</dbReference>
<dbReference type="Proteomes" id="UP001595443">
    <property type="component" value="Unassembled WGS sequence"/>
</dbReference>
<dbReference type="InterPro" id="IPR003593">
    <property type="entry name" value="AAA+_ATPase"/>
</dbReference>
<evidence type="ECO:0000259" key="1">
    <source>
        <dbReference type="SMART" id="SM00382"/>
    </source>
</evidence>
<organism evidence="2 3">
    <name type="scientific">Acidimangrovimonas pyrenivorans</name>
    <dbReference type="NCBI Taxonomy" id="2030798"/>
    <lineage>
        <taxon>Bacteria</taxon>
        <taxon>Pseudomonadati</taxon>
        <taxon>Pseudomonadota</taxon>
        <taxon>Alphaproteobacteria</taxon>
        <taxon>Rhodobacterales</taxon>
        <taxon>Paracoccaceae</taxon>
        <taxon>Acidimangrovimonas</taxon>
    </lineage>
</organism>
<evidence type="ECO:0000313" key="3">
    <source>
        <dbReference type="Proteomes" id="UP001595443"/>
    </source>
</evidence>
<dbReference type="Pfam" id="PF13177">
    <property type="entry name" value="DNA_pol3_delta2"/>
    <property type="match status" value="1"/>
</dbReference>